<comment type="caution">
    <text evidence="1">The sequence shown here is derived from an EMBL/GenBank/DDBJ whole genome shotgun (WGS) entry which is preliminary data.</text>
</comment>
<protein>
    <recommendedName>
        <fullName evidence="3">F-box domain-containing protein</fullName>
    </recommendedName>
</protein>
<dbReference type="EMBL" id="JASNQZ010000010">
    <property type="protein sequence ID" value="KAL0952955.1"/>
    <property type="molecule type" value="Genomic_DNA"/>
</dbReference>
<reference evidence="2" key="1">
    <citation type="submission" date="2024-06" db="EMBL/GenBank/DDBJ databases">
        <title>Multi-omics analyses provide insights into the biosynthesis of the anticancer antibiotic pleurotin in Hohenbuehelia grisea.</title>
        <authorList>
            <person name="Weaver J.A."/>
            <person name="Alberti F."/>
        </authorList>
    </citation>
    <scope>NUCLEOTIDE SEQUENCE [LARGE SCALE GENOMIC DNA]</scope>
    <source>
        <strain evidence="2">T-177</strain>
    </source>
</reference>
<gene>
    <name evidence="1" type="ORF">HGRIS_007165</name>
</gene>
<evidence type="ECO:0008006" key="3">
    <source>
        <dbReference type="Google" id="ProtNLM"/>
    </source>
</evidence>
<proteinExistence type="predicted"/>
<name>A0ABR3JB90_9AGAR</name>
<sequence length="578" mass="64791">MDTIPSSLPGLRDQAEYFPHIPEPAMAVHHGGSSTRSILHLPCEVIMTVFETLFDYYLLSFDDEWRRLQQAFILMHTCRYFRYIAYHTPSLWCLITLGEPAMLTRFLLARSQAVPLVVGKLGVPMAGPREMSILGDIIDRHAHHLGSLTLEAKRDHLADLLSRLLRHPCVPHLKLFNICRDINADEDDDQHLVSQDFSDVLNPEFMPNLRALTLVGPYTWKAAYFPRLTTLDLESVVQTWAASEILVHLRNMPMLQILCIRQPFIKNDLKVLEGTPHPSQIVHLAHLKNFVFESDGDHGIWRLLQFFHFPAACTWGYLTTGSPQDNDSNLSNETPFERIGGSALQAFCNLVTKIPNFILKSLDFDLHSCMHLRANIQTGTLTVRLPRAALCANRDEDIRAFNNLPSCLPSLDAVDAIAMDAVSAGSAFYAQLFARTPALTHLIVSDEINNGLDPFRLSILQSNPALYIPPTNVEDVISVLTGVAFSERVGNLSASELSALALCPKLSFLDISNRAPLTLEVHQRVMNALCRRADADWFPRNYALTVKSIFTTENFAEGSYMRGVISTYVSNKEGMTPV</sequence>
<evidence type="ECO:0000313" key="2">
    <source>
        <dbReference type="Proteomes" id="UP001556367"/>
    </source>
</evidence>
<evidence type="ECO:0000313" key="1">
    <source>
        <dbReference type="EMBL" id="KAL0952955.1"/>
    </source>
</evidence>
<dbReference type="SUPFAM" id="SSF52047">
    <property type="entry name" value="RNI-like"/>
    <property type="match status" value="1"/>
</dbReference>
<accession>A0ABR3JB90</accession>
<keyword evidence="2" id="KW-1185">Reference proteome</keyword>
<organism evidence="1 2">
    <name type="scientific">Hohenbuehelia grisea</name>
    <dbReference type="NCBI Taxonomy" id="104357"/>
    <lineage>
        <taxon>Eukaryota</taxon>
        <taxon>Fungi</taxon>
        <taxon>Dikarya</taxon>
        <taxon>Basidiomycota</taxon>
        <taxon>Agaricomycotina</taxon>
        <taxon>Agaricomycetes</taxon>
        <taxon>Agaricomycetidae</taxon>
        <taxon>Agaricales</taxon>
        <taxon>Pleurotineae</taxon>
        <taxon>Pleurotaceae</taxon>
        <taxon>Hohenbuehelia</taxon>
    </lineage>
</organism>
<dbReference type="Proteomes" id="UP001556367">
    <property type="component" value="Unassembled WGS sequence"/>
</dbReference>